<reference evidence="9 10" key="1">
    <citation type="submission" date="2016-07" db="EMBL/GenBank/DDBJ databases">
        <title>Pervasive Adenine N6-methylation of Active Genes in Fungi.</title>
        <authorList>
            <consortium name="DOE Joint Genome Institute"/>
            <person name="Mondo S.J."/>
            <person name="Dannebaum R.O."/>
            <person name="Kuo R.C."/>
            <person name="Labutti K."/>
            <person name="Haridas S."/>
            <person name="Kuo A."/>
            <person name="Salamov A."/>
            <person name="Ahrendt S.R."/>
            <person name="Lipzen A."/>
            <person name="Sullivan W."/>
            <person name="Andreopoulos W.B."/>
            <person name="Clum A."/>
            <person name="Lindquist E."/>
            <person name="Daum C."/>
            <person name="Ramamoorthy G.K."/>
            <person name="Gryganskyi A."/>
            <person name="Culley D."/>
            <person name="Magnuson J.K."/>
            <person name="James T.Y."/>
            <person name="O'Malley M.A."/>
            <person name="Stajich J.E."/>
            <person name="Spatafora J.W."/>
            <person name="Visel A."/>
            <person name="Grigoriev I.V."/>
        </authorList>
    </citation>
    <scope>NUCLEOTIDE SEQUENCE [LARGE SCALE GENOMIC DNA]</scope>
    <source>
        <strain evidence="9 10">PL171</strain>
    </source>
</reference>
<dbReference type="GO" id="GO:0036128">
    <property type="term" value="C:CatSper complex"/>
    <property type="evidence" value="ECO:0007669"/>
    <property type="project" value="InterPro"/>
</dbReference>
<evidence type="ECO:0000313" key="10">
    <source>
        <dbReference type="Proteomes" id="UP000193411"/>
    </source>
</evidence>
<feature type="domain" description="Ion transport" evidence="8">
    <location>
        <begin position="227"/>
        <end position="448"/>
    </location>
</feature>
<evidence type="ECO:0000256" key="6">
    <source>
        <dbReference type="SAM" id="MobiDB-lite"/>
    </source>
</evidence>
<dbReference type="Pfam" id="PF00520">
    <property type="entry name" value="Ion_trans"/>
    <property type="match status" value="1"/>
</dbReference>
<dbReference type="PANTHER" id="PTHR47077">
    <property type="entry name" value="ION_TRANS DOMAIN-CONTAINING PROTEIN"/>
    <property type="match status" value="1"/>
</dbReference>
<feature type="transmembrane region" description="Helical" evidence="7">
    <location>
        <begin position="354"/>
        <end position="377"/>
    </location>
</feature>
<dbReference type="InterPro" id="IPR027359">
    <property type="entry name" value="Volt_channel_dom_sf"/>
</dbReference>
<keyword evidence="3 7" id="KW-1133">Transmembrane helix</keyword>
<evidence type="ECO:0000256" key="1">
    <source>
        <dbReference type="ARBA" id="ARBA00004141"/>
    </source>
</evidence>
<dbReference type="Proteomes" id="UP000193411">
    <property type="component" value="Unassembled WGS sequence"/>
</dbReference>
<dbReference type="InterPro" id="IPR005821">
    <property type="entry name" value="Ion_trans_dom"/>
</dbReference>
<dbReference type="AlphaFoldDB" id="A0A1Y2HCJ2"/>
<feature type="compositionally biased region" description="Low complexity" evidence="6">
    <location>
        <begin position="88"/>
        <end position="101"/>
    </location>
</feature>
<evidence type="ECO:0000256" key="3">
    <source>
        <dbReference type="ARBA" id="ARBA00022989"/>
    </source>
</evidence>
<feature type="transmembrane region" description="Helical" evidence="7">
    <location>
        <begin position="227"/>
        <end position="245"/>
    </location>
</feature>
<feature type="transmembrane region" description="Helical" evidence="7">
    <location>
        <begin position="416"/>
        <end position="443"/>
    </location>
</feature>
<dbReference type="EMBL" id="MCFL01000057">
    <property type="protein sequence ID" value="ORZ31641.1"/>
    <property type="molecule type" value="Genomic_DNA"/>
</dbReference>
<dbReference type="PANTHER" id="PTHR47077:SF1">
    <property type="entry name" value="CATION CHANNEL SPERM-ASSOCIATED PROTEIN 4"/>
    <property type="match status" value="1"/>
</dbReference>
<feature type="transmembrane region" description="Helical" evidence="7">
    <location>
        <begin position="330"/>
        <end position="348"/>
    </location>
</feature>
<comment type="caution">
    <text evidence="9">The sequence shown here is derived from an EMBL/GenBank/DDBJ whole genome shotgun (WGS) entry which is preliminary data.</text>
</comment>
<dbReference type="Gene3D" id="1.20.120.350">
    <property type="entry name" value="Voltage-gated potassium channels. Chain C"/>
    <property type="match status" value="1"/>
</dbReference>
<proteinExistence type="predicted"/>
<keyword evidence="10" id="KW-1185">Reference proteome</keyword>
<feature type="region of interest" description="Disordered" evidence="6">
    <location>
        <begin position="87"/>
        <end position="140"/>
    </location>
</feature>
<evidence type="ECO:0000256" key="4">
    <source>
        <dbReference type="ARBA" id="ARBA00023136"/>
    </source>
</evidence>
<dbReference type="GO" id="GO:0030317">
    <property type="term" value="P:flagellated sperm motility"/>
    <property type="evidence" value="ECO:0007669"/>
    <property type="project" value="InterPro"/>
</dbReference>
<keyword evidence="5" id="KW-0175">Coiled coil</keyword>
<feature type="transmembrane region" description="Helical" evidence="7">
    <location>
        <begin position="292"/>
        <end position="309"/>
    </location>
</feature>
<organism evidence="9 10">
    <name type="scientific">Catenaria anguillulae PL171</name>
    <dbReference type="NCBI Taxonomy" id="765915"/>
    <lineage>
        <taxon>Eukaryota</taxon>
        <taxon>Fungi</taxon>
        <taxon>Fungi incertae sedis</taxon>
        <taxon>Blastocladiomycota</taxon>
        <taxon>Blastocladiomycetes</taxon>
        <taxon>Blastocladiales</taxon>
        <taxon>Catenariaceae</taxon>
        <taxon>Catenaria</taxon>
    </lineage>
</organism>
<dbReference type="SUPFAM" id="SSF81324">
    <property type="entry name" value="Voltage-gated potassium channels"/>
    <property type="match status" value="1"/>
</dbReference>
<feature type="transmembrane region" description="Helical" evidence="7">
    <location>
        <begin position="257"/>
        <end position="280"/>
    </location>
</feature>
<feature type="compositionally biased region" description="Low complexity" evidence="6">
    <location>
        <begin position="120"/>
        <end position="135"/>
    </location>
</feature>
<dbReference type="STRING" id="765915.A0A1Y2HCJ2"/>
<dbReference type="GO" id="GO:0006814">
    <property type="term" value="P:sodium ion transport"/>
    <property type="evidence" value="ECO:0007669"/>
    <property type="project" value="TreeGrafter"/>
</dbReference>
<evidence type="ECO:0000259" key="8">
    <source>
        <dbReference type="Pfam" id="PF00520"/>
    </source>
</evidence>
<evidence type="ECO:0000313" key="9">
    <source>
        <dbReference type="EMBL" id="ORZ31641.1"/>
    </source>
</evidence>
<evidence type="ECO:0000256" key="5">
    <source>
        <dbReference type="SAM" id="Coils"/>
    </source>
</evidence>
<dbReference type="GO" id="GO:0005245">
    <property type="term" value="F:voltage-gated calcium channel activity"/>
    <property type="evidence" value="ECO:0007669"/>
    <property type="project" value="TreeGrafter"/>
</dbReference>
<keyword evidence="2 7" id="KW-0812">Transmembrane</keyword>
<protein>
    <submittedName>
        <fullName evidence="9">Ion transport protein-domain-containing protein</fullName>
    </submittedName>
</protein>
<sequence>MCSNPLPTAAYDPAALDADHHVSSVLRSSLDVELTYPAFRLPGVYDRKFESNFLHTNSDSDSPRHFHRVFHQHTAFPPNRKYSIFVDRGSSISGPSGPRSPLFRDEESEESGDSIGLHGGQQQQGASGSGASAASKAKKRGTGDLQLVGMGAIGGRHTVANAAAEARDNVDSYSIVRNIIFGNARRMNVSRLERKDINFSSIVDIDDEAFESYVSEDLAGRLGEGDFFRLVMLIVIILNSIMIGTQTDANMRNLYGPLFSILDAIFLSIFIMEILFKWYYAFANFWKSAWNWLDVALVIIALLGPLITFSQSSRILKMLRMIRAFRSLRSISALSGMYTVLQVVAKSIPDMLNITLLLLILMFIFAVVGVTLFGSVYPERFGDLGTALFFLFILVTQDGWVVLFDELEKRGQFTAGAIYCVIFITLGGFIFSNLIVAVVVTNLETTYENIKRQMKAKFRRLKSRAASQRKSGGSAVRAIATLAEGDEQAYLNQIPYELPEFDRITESKLENYYLLLMVIEENLKEYVQIKEQLNEILLELKVINENREEEIFDEQLANDEEEDFEELDTGDALTRLINMQSK</sequence>
<evidence type="ECO:0000256" key="2">
    <source>
        <dbReference type="ARBA" id="ARBA00022692"/>
    </source>
</evidence>
<accession>A0A1Y2HCJ2</accession>
<evidence type="ECO:0000256" key="7">
    <source>
        <dbReference type="SAM" id="Phobius"/>
    </source>
</evidence>
<dbReference type="GO" id="GO:0005227">
    <property type="term" value="F:calcium-activated cation channel activity"/>
    <property type="evidence" value="ECO:0007669"/>
    <property type="project" value="InterPro"/>
</dbReference>
<name>A0A1Y2HCJ2_9FUNG</name>
<keyword evidence="4 7" id="KW-0472">Membrane</keyword>
<dbReference type="Gene3D" id="1.10.287.70">
    <property type="match status" value="1"/>
</dbReference>
<feature type="coiled-coil region" evidence="5">
    <location>
        <begin position="516"/>
        <end position="550"/>
    </location>
</feature>
<dbReference type="InterPro" id="IPR028744">
    <property type="entry name" value="CatSper4"/>
</dbReference>
<comment type="subcellular location">
    <subcellularLocation>
        <location evidence="1">Membrane</location>
        <topology evidence="1">Multi-pass membrane protein</topology>
    </subcellularLocation>
</comment>
<gene>
    <name evidence="9" type="ORF">BCR44DRAFT_70460</name>
</gene>
<feature type="transmembrane region" description="Helical" evidence="7">
    <location>
        <begin position="384"/>
        <end position="404"/>
    </location>
</feature>
<dbReference type="OrthoDB" id="416585at2759"/>